<gene>
    <name evidence="3" type="primary">AVEN_261814_1</name>
    <name evidence="3" type="ORF">NPIL_467661</name>
</gene>
<dbReference type="GO" id="GO:0003887">
    <property type="term" value="F:DNA-directed DNA polymerase activity"/>
    <property type="evidence" value="ECO:0007669"/>
    <property type="project" value="TreeGrafter"/>
</dbReference>
<dbReference type="InterPro" id="IPR050240">
    <property type="entry name" value="DNA_pol_type-B"/>
</dbReference>
<comment type="caution">
    <text evidence="3">The sequence shown here is derived from an EMBL/GenBank/DDBJ whole genome shotgun (WGS) entry which is preliminary data.</text>
</comment>
<proteinExistence type="predicted"/>
<protein>
    <recommendedName>
        <fullName evidence="1">DNA polymerase delta catalytic subunit</fullName>
    </recommendedName>
</protein>
<dbReference type="InterPro" id="IPR012337">
    <property type="entry name" value="RNaseH-like_sf"/>
</dbReference>
<feature type="domain" description="DNA-directed DNA polymerase family B exonuclease" evidence="2">
    <location>
        <begin position="168"/>
        <end position="325"/>
    </location>
</feature>
<dbReference type="GO" id="GO:0006261">
    <property type="term" value="P:DNA-templated DNA replication"/>
    <property type="evidence" value="ECO:0007669"/>
    <property type="project" value="TreeGrafter"/>
</dbReference>
<dbReference type="Proteomes" id="UP000887013">
    <property type="component" value="Unassembled WGS sequence"/>
</dbReference>
<accession>A0A8X6MWA5</accession>
<reference evidence="3" key="1">
    <citation type="submission" date="2020-08" db="EMBL/GenBank/DDBJ databases">
        <title>Multicomponent nature underlies the extraordinary mechanical properties of spider dragline silk.</title>
        <authorList>
            <person name="Kono N."/>
            <person name="Nakamura H."/>
            <person name="Mori M."/>
            <person name="Yoshida Y."/>
            <person name="Ohtoshi R."/>
            <person name="Malay A.D."/>
            <person name="Moran D.A.P."/>
            <person name="Tomita M."/>
            <person name="Numata K."/>
            <person name="Arakawa K."/>
        </authorList>
    </citation>
    <scope>NUCLEOTIDE SEQUENCE</scope>
</reference>
<evidence type="ECO:0000256" key="1">
    <source>
        <dbReference type="ARBA" id="ARBA00024411"/>
    </source>
</evidence>
<evidence type="ECO:0000313" key="3">
    <source>
        <dbReference type="EMBL" id="GFS80999.1"/>
    </source>
</evidence>
<dbReference type="GO" id="GO:0003676">
    <property type="term" value="F:nucleic acid binding"/>
    <property type="evidence" value="ECO:0007669"/>
    <property type="project" value="InterPro"/>
</dbReference>
<sequence>MLYSIRWEKLPFSNPVVAGGRPTYEPNIIHVKITFLDESGQQVQVTRPYEQWIGVCPNHVEKVIETLEHHFPDCKPIRYTYVGNTRKILPYFESRLLKNRLDSPEKPFYMLYFRTCCHEVGRFFNKYKFCYYDKADWLVRLYIDLCTKYHTQGFYYKWYTVHQASDLVESLEMHPDHTQAPDWTIGVFDLETVPMDGEDRVPIGLDETDEIVMISLYKWNRRQGLRHWLLYRLPCDSPPPDMDRTHAYTSERQLLNGFHALIQDCQVLTGYNINGFDLPCLFTRLLWLQMYSILKHYSSVNVGTSVVTTFQQKIVLDLYHYFRIFSNYDLPGFKLDVVASMKLNETKVPIQSTGLWSWYTHPQVSADLLHHHSVEECHRILQPRRLPTAQFGTFKDYMYYCLKDSFLVYRLFEKEMVLSFLTE</sequence>
<dbReference type="Pfam" id="PF03104">
    <property type="entry name" value="DNA_pol_B_exo1"/>
    <property type="match status" value="1"/>
</dbReference>
<dbReference type="InterPro" id="IPR036397">
    <property type="entry name" value="RNaseH_sf"/>
</dbReference>
<dbReference type="PANTHER" id="PTHR10322">
    <property type="entry name" value="DNA POLYMERASE CATALYTIC SUBUNIT"/>
    <property type="match status" value="1"/>
</dbReference>
<evidence type="ECO:0000313" key="4">
    <source>
        <dbReference type="Proteomes" id="UP000887013"/>
    </source>
</evidence>
<organism evidence="3 4">
    <name type="scientific">Nephila pilipes</name>
    <name type="common">Giant wood spider</name>
    <name type="synonym">Nephila maculata</name>
    <dbReference type="NCBI Taxonomy" id="299642"/>
    <lineage>
        <taxon>Eukaryota</taxon>
        <taxon>Metazoa</taxon>
        <taxon>Ecdysozoa</taxon>
        <taxon>Arthropoda</taxon>
        <taxon>Chelicerata</taxon>
        <taxon>Arachnida</taxon>
        <taxon>Araneae</taxon>
        <taxon>Araneomorphae</taxon>
        <taxon>Entelegynae</taxon>
        <taxon>Araneoidea</taxon>
        <taxon>Nephilidae</taxon>
        <taxon>Nephila</taxon>
    </lineage>
</organism>
<dbReference type="InterPro" id="IPR006133">
    <property type="entry name" value="DNA-dir_DNA_pol_B_exonuc"/>
</dbReference>
<dbReference type="PANTHER" id="PTHR10322:SF23">
    <property type="entry name" value="DNA POLYMERASE DELTA CATALYTIC SUBUNIT"/>
    <property type="match status" value="1"/>
</dbReference>
<dbReference type="Gene3D" id="3.30.420.10">
    <property type="entry name" value="Ribonuclease H-like superfamily/Ribonuclease H"/>
    <property type="match status" value="1"/>
</dbReference>
<keyword evidence="4" id="KW-1185">Reference proteome</keyword>
<evidence type="ECO:0000259" key="2">
    <source>
        <dbReference type="Pfam" id="PF03104"/>
    </source>
</evidence>
<name>A0A8X6MWA5_NEPPI</name>
<dbReference type="AlphaFoldDB" id="A0A8X6MWA5"/>
<dbReference type="SUPFAM" id="SSF53098">
    <property type="entry name" value="Ribonuclease H-like"/>
    <property type="match status" value="1"/>
</dbReference>
<dbReference type="OrthoDB" id="6429540at2759"/>
<dbReference type="EMBL" id="BMAW01002928">
    <property type="protein sequence ID" value="GFS80999.1"/>
    <property type="molecule type" value="Genomic_DNA"/>
</dbReference>